<dbReference type="Proteomes" id="UP000053989">
    <property type="component" value="Unassembled WGS sequence"/>
</dbReference>
<protein>
    <submittedName>
        <fullName evidence="2">Uncharacterized protein</fullName>
    </submittedName>
</protein>
<evidence type="ECO:0000313" key="2">
    <source>
        <dbReference type="EMBL" id="KIM65566.1"/>
    </source>
</evidence>
<keyword evidence="3" id="KW-1185">Reference proteome</keyword>
<dbReference type="InParanoid" id="A0A0C3ECB6"/>
<organism evidence="2 3">
    <name type="scientific">Scleroderma citrinum Foug A</name>
    <dbReference type="NCBI Taxonomy" id="1036808"/>
    <lineage>
        <taxon>Eukaryota</taxon>
        <taxon>Fungi</taxon>
        <taxon>Dikarya</taxon>
        <taxon>Basidiomycota</taxon>
        <taxon>Agaricomycotina</taxon>
        <taxon>Agaricomycetes</taxon>
        <taxon>Agaricomycetidae</taxon>
        <taxon>Boletales</taxon>
        <taxon>Sclerodermatineae</taxon>
        <taxon>Sclerodermataceae</taxon>
        <taxon>Scleroderma</taxon>
    </lineage>
</organism>
<reference evidence="3" key="2">
    <citation type="submission" date="2015-01" db="EMBL/GenBank/DDBJ databases">
        <title>Evolutionary Origins and Diversification of the Mycorrhizal Mutualists.</title>
        <authorList>
            <consortium name="DOE Joint Genome Institute"/>
            <consortium name="Mycorrhizal Genomics Consortium"/>
            <person name="Kohler A."/>
            <person name="Kuo A."/>
            <person name="Nagy L.G."/>
            <person name="Floudas D."/>
            <person name="Copeland A."/>
            <person name="Barry K.W."/>
            <person name="Cichocki N."/>
            <person name="Veneault-Fourrey C."/>
            <person name="LaButti K."/>
            <person name="Lindquist E.A."/>
            <person name="Lipzen A."/>
            <person name="Lundell T."/>
            <person name="Morin E."/>
            <person name="Murat C."/>
            <person name="Riley R."/>
            <person name="Ohm R."/>
            <person name="Sun H."/>
            <person name="Tunlid A."/>
            <person name="Henrissat B."/>
            <person name="Grigoriev I.V."/>
            <person name="Hibbett D.S."/>
            <person name="Martin F."/>
        </authorList>
    </citation>
    <scope>NUCLEOTIDE SEQUENCE [LARGE SCALE GENOMIC DNA]</scope>
    <source>
        <strain evidence="3">Foug A</strain>
    </source>
</reference>
<evidence type="ECO:0000256" key="1">
    <source>
        <dbReference type="SAM" id="MobiDB-lite"/>
    </source>
</evidence>
<feature type="compositionally biased region" description="Low complexity" evidence="1">
    <location>
        <begin position="169"/>
        <end position="179"/>
    </location>
</feature>
<gene>
    <name evidence="2" type="ORF">SCLCIDRAFT_8208</name>
</gene>
<name>A0A0C3ECB6_9AGAM</name>
<evidence type="ECO:0000313" key="3">
    <source>
        <dbReference type="Proteomes" id="UP000053989"/>
    </source>
</evidence>
<feature type="region of interest" description="Disordered" evidence="1">
    <location>
        <begin position="154"/>
        <end position="201"/>
    </location>
</feature>
<accession>A0A0C3ECB6</accession>
<reference evidence="2 3" key="1">
    <citation type="submission" date="2014-04" db="EMBL/GenBank/DDBJ databases">
        <authorList>
            <consortium name="DOE Joint Genome Institute"/>
            <person name="Kuo A."/>
            <person name="Kohler A."/>
            <person name="Nagy L.G."/>
            <person name="Floudas D."/>
            <person name="Copeland A."/>
            <person name="Barry K.W."/>
            <person name="Cichocki N."/>
            <person name="Veneault-Fourrey C."/>
            <person name="LaButti K."/>
            <person name="Lindquist E.A."/>
            <person name="Lipzen A."/>
            <person name="Lundell T."/>
            <person name="Morin E."/>
            <person name="Murat C."/>
            <person name="Sun H."/>
            <person name="Tunlid A."/>
            <person name="Henrissat B."/>
            <person name="Grigoriev I.V."/>
            <person name="Hibbett D.S."/>
            <person name="Martin F."/>
            <person name="Nordberg H.P."/>
            <person name="Cantor M.N."/>
            <person name="Hua S.X."/>
        </authorList>
    </citation>
    <scope>NUCLEOTIDE SEQUENCE [LARGE SCALE GENOMIC DNA]</scope>
    <source>
        <strain evidence="2 3">Foug A</strain>
    </source>
</reference>
<dbReference type="AlphaFoldDB" id="A0A0C3ECB6"/>
<sequence length="218" mass="24012">MSDSDIDFVEVQMGGGSPPDDMPVLTLTRLRTSIKPTDRDVGHISKSIYSSKNKKLDAHLNCFKTPKRLQPFQPLVRLMFSLKSKEPHESLSQVTWRLQVMHQKFSWRSVKPHARFTHILRLPTEPLGTVQNSKPIHPIHSVGLAPNYALTRLGFEPPQPLGESDAKSSDSSGSKHTSAMETSDEVIPLEKGKQGSLAHHSGGLVPAAALNKLGFEPA</sequence>
<dbReference type="OrthoDB" id="2614979at2759"/>
<dbReference type="HOGENOM" id="CLU_1267553_0_0_1"/>
<dbReference type="EMBL" id="KN822022">
    <property type="protein sequence ID" value="KIM65566.1"/>
    <property type="molecule type" value="Genomic_DNA"/>
</dbReference>
<proteinExistence type="predicted"/>